<dbReference type="EMBL" id="UOFI01000067">
    <property type="protein sequence ID" value="VAW65431.1"/>
    <property type="molecule type" value="Genomic_DNA"/>
</dbReference>
<name>A0A3B0XCK5_9ZZZZ</name>
<organism evidence="2">
    <name type="scientific">hydrothermal vent metagenome</name>
    <dbReference type="NCBI Taxonomy" id="652676"/>
    <lineage>
        <taxon>unclassified sequences</taxon>
        <taxon>metagenomes</taxon>
        <taxon>ecological metagenomes</taxon>
    </lineage>
</organism>
<feature type="region of interest" description="Disordered" evidence="1">
    <location>
        <begin position="34"/>
        <end position="81"/>
    </location>
</feature>
<evidence type="ECO:0000313" key="2">
    <source>
        <dbReference type="EMBL" id="VAW65431.1"/>
    </source>
</evidence>
<proteinExistence type="predicted"/>
<reference evidence="2" key="1">
    <citation type="submission" date="2018-06" db="EMBL/GenBank/DDBJ databases">
        <authorList>
            <person name="Zhirakovskaya E."/>
        </authorList>
    </citation>
    <scope>NUCLEOTIDE SEQUENCE</scope>
</reference>
<accession>A0A3B0XCK5</accession>
<gene>
    <name evidence="2" type="ORF">MNBD_GAMMA09-2973</name>
</gene>
<evidence type="ECO:0000256" key="1">
    <source>
        <dbReference type="SAM" id="MobiDB-lite"/>
    </source>
</evidence>
<dbReference type="AlphaFoldDB" id="A0A3B0XCK5"/>
<feature type="compositionally biased region" description="Polar residues" evidence="1">
    <location>
        <begin position="40"/>
        <end position="79"/>
    </location>
</feature>
<protein>
    <submittedName>
        <fullName evidence="2">Uncharacterized protein</fullName>
    </submittedName>
</protein>
<sequence>MIKLILKTAGLLLVIAFSNPGMAQSPWAVKKTVVDEPEEATTQSAPDATNTGAVENVDTGSGNTGSDNIETIDQQNSSPAAMEADNGMSTVDGSMPPQQQPAAATVTEQHGDVLNQTNQNLSNTVRIIDFPKRGMSTSKVQNELGQPAEILPAIGQPPITRWIYNDRTVYFEYSAVIHVVSN</sequence>